<dbReference type="InterPro" id="IPR013783">
    <property type="entry name" value="Ig-like_fold"/>
</dbReference>
<dbReference type="OrthoDB" id="504170at2759"/>
<dbReference type="PROSITE" id="PS50853">
    <property type="entry name" value="FN3"/>
    <property type="match status" value="1"/>
</dbReference>
<sequence>MCYLRFVFGFTEKWSETAMRRKSTSGDQNSLVVSGLLPAVTYHFRLQARNQLGTSEPTQVFEVSDIK</sequence>
<dbReference type="SUPFAM" id="SSF49265">
    <property type="entry name" value="Fibronectin type III"/>
    <property type="match status" value="1"/>
</dbReference>
<dbReference type="Proteomes" id="UP000094527">
    <property type="component" value="Unassembled WGS sequence"/>
</dbReference>
<reference evidence="2 3" key="1">
    <citation type="journal article" date="2016" name="Genome Biol. Evol.">
        <title>Gene Family Evolution Reflects Adaptation to Soil Environmental Stressors in the Genome of the Collembolan Orchesella cincta.</title>
        <authorList>
            <person name="Faddeeva-Vakhrusheva A."/>
            <person name="Derks M.F."/>
            <person name="Anvar S.Y."/>
            <person name="Agamennone V."/>
            <person name="Suring W."/>
            <person name="Smit S."/>
            <person name="van Straalen N.M."/>
            <person name="Roelofs D."/>
        </authorList>
    </citation>
    <scope>NUCLEOTIDE SEQUENCE [LARGE SCALE GENOMIC DNA]</scope>
    <source>
        <tissue evidence="2">Mixed pool</tissue>
    </source>
</reference>
<dbReference type="InterPro" id="IPR036116">
    <property type="entry name" value="FN3_sf"/>
</dbReference>
<protein>
    <submittedName>
        <fullName evidence="2">Contactin-1</fullName>
    </submittedName>
</protein>
<organism evidence="2 3">
    <name type="scientific">Orchesella cincta</name>
    <name type="common">Springtail</name>
    <name type="synonym">Podura cincta</name>
    <dbReference type="NCBI Taxonomy" id="48709"/>
    <lineage>
        <taxon>Eukaryota</taxon>
        <taxon>Metazoa</taxon>
        <taxon>Ecdysozoa</taxon>
        <taxon>Arthropoda</taxon>
        <taxon>Hexapoda</taxon>
        <taxon>Collembola</taxon>
        <taxon>Entomobryomorpha</taxon>
        <taxon>Entomobryoidea</taxon>
        <taxon>Orchesellidae</taxon>
        <taxon>Orchesellinae</taxon>
        <taxon>Orchesella</taxon>
    </lineage>
</organism>
<name>A0A1D2N9Y1_ORCCI</name>
<evidence type="ECO:0000313" key="3">
    <source>
        <dbReference type="Proteomes" id="UP000094527"/>
    </source>
</evidence>
<dbReference type="InterPro" id="IPR003961">
    <property type="entry name" value="FN3_dom"/>
</dbReference>
<dbReference type="Gene3D" id="2.60.40.10">
    <property type="entry name" value="Immunoglobulins"/>
    <property type="match status" value="1"/>
</dbReference>
<feature type="domain" description="Fibronectin type-III" evidence="1">
    <location>
        <begin position="1"/>
        <end position="67"/>
    </location>
</feature>
<evidence type="ECO:0000259" key="1">
    <source>
        <dbReference type="PROSITE" id="PS50853"/>
    </source>
</evidence>
<dbReference type="EMBL" id="LJIJ01000126">
    <property type="protein sequence ID" value="ODN02060.1"/>
    <property type="molecule type" value="Genomic_DNA"/>
</dbReference>
<keyword evidence="3" id="KW-1185">Reference proteome</keyword>
<dbReference type="AlphaFoldDB" id="A0A1D2N9Y1"/>
<comment type="caution">
    <text evidence="2">The sequence shown here is derived from an EMBL/GenBank/DDBJ whole genome shotgun (WGS) entry which is preliminary data.</text>
</comment>
<accession>A0A1D2N9Y1</accession>
<evidence type="ECO:0000313" key="2">
    <source>
        <dbReference type="EMBL" id="ODN02060.1"/>
    </source>
</evidence>
<dbReference type="Pfam" id="PF00041">
    <property type="entry name" value="fn3"/>
    <property type="match status" value="1"/>
</dbReference>
<gene>
    <name evidence="2" type="ORF">Ocin01_04636</name>
</gene>
<dbReference type="CDD" id="cd00063">
    <property type="entry name" value="FN3"/>
    <property type="match status" value="1"/>
</dbReference>
<proteinExistence type="predicted"/>